<dbReference type="SMART" id="SM01134">
    <property type="entry name" value="DeoRC"/>
    <property type="match status" value="1"/>
</dbReference>
<gene>
    <name evidence="5" type="ORF">ICJ55_01830</name>
</gene>
<feature type="domain" description="HTH deoR-type" evidence="4">
    <location>
        <begin position="3"/>
        <end position="58"/>
    </location>
</feature>
<dbReference type="SMART" id="SM00420">
    <property type="entry name" value="HTH_DEOR"/>
    <property type="match status" value="1"/>
</dbReference>
<dbReference type="Proteomes" id="UP000576260">
    <property type="component" value="Chromosome"/>
</dbReference>
<dbReference type="InterPro" id="IPR036388">
    <property type="entry name" value="WH-like_DNA-bd_sf"/>
</dbReference>
<evidence type="ECO:0000256" key="2">
    <source>
        <dbReference type="ARBA" id="ARBA00023125"/>
    </source>
</evidence>
<evidence type="ECO:0000313" key="6">
    <source>
        <dbReference type="Proteomes" id="UP000576260"/>
    </source>
</evidence>
<evidence type="ECO:0000313" key="5">
    <source>
        <dbReference type="EMBL" id="QNS15520.1"/>
    </source>
</evidence>
<dbReference type="GO" id="GO:0003677">
    <property type="term" value="F:DNA binding"/>
    <property type="evidence" value="ECO:0007669"/>
    <property type="project" value="UniProtKB-KW"/>
</dbReference>
<evidence type="ECO:0000256" key="1">
    <source>
        <dbReference type="ARBA" id="ARBA00023015"/>
    </source>
</evidence>
<dbReference type="Gene3D" id="3.40.50.1360">
    <property type="match status" value="1"/>
</dbReference>
<dbReference type="EMBL" id="CP061280">
    <property type="protein sequence ID" value="QNS15520.1"/>
    <property type="molecule type" value="Genomic_DNA"/>
</dbReference>
<sequence length="253" mass="27657">MIPIERQQKILQFINNNGVASIQFLADKLNVSHMTIRRDIQKLEDEGRISLVSGGAQSVERLAAELPHSDKSSLFHDEKSAIGTLAAKLISDHTTVYLDAGTTTLEIAHQIADRKDLLVITNDFVIAHYLSNAGKCDLIHIGGSVCKENFSTTGSLAAEFLKNLSIDIAFISTSSWSLKGLTTPNENKIPVKKAILQSSKQNILVTDSSKYGKIATFFVCPLTVFDQIICDNGLFENVQDALKGLDVKLNIAQ</sequence>
<evidence type="ECO:0000256" key="3">
    <source>
        <dbReference type="ARBA" id="ARBA00023163"/>
    </source>
</evidence>
<dbReference type="SUPFAM" id="SSF100950">
    <property type="entry name" value="NagB/RpiA/CoA transferase-like"/>
    <property type="match status" value="1"/>
</dbReference>
<keyword evidence="1" id="KW-0805">Transcription regulation</keyword>
<dbReference type="GO" id="GO:0003700">
    <property type="term" value="F:DNA-binding transcription factor activity"/>
    <property type="evidence" value="ECO:0007669"/>
    <property type="project" value="InterPro"/>
</dbReference>
<dbReference type="Pfam" id="PF00455">
    <property type="entry name" value="DeoRC"/>
    <property type="match status" value="1"/>
</dbReference>
<dbReference type="InterPro" id="IPR001034">
    <property type="entry name" value="DeoR_HTH"/>
</dbReference>
<name>A0A7H1C3G5_9PAST</name>
<dbReference type="AlphaFoldDB" id="A0A7H1C3G5"/>
<keyword evidence="6" id="KW-1185">Reference proteome</keyword>
<proteinExistence type="predicted"/>
<dbReference type="InterPro" id="IPR037171">
    <property type="entry name" value="NagB/RpiA_transferase-like"/>
</dbReference>
<keyword evidence="3" id="KW-0804">Transcription</keyword>
<dbReference type="PROSITE" id="PS00894">
    <property type="entry name" value="HTH_DEOR_1"/>
    <property type="match status" value="1"/>
</dbReference>
<evidence type="ECO:0000259" key="4">
    <source>
        <dbReference type="PROSITE" id="PS51000"/>
    </source>
</evidence>
<dbReference type="Pfam" id="PF08220">
    <property type="entry name" value="HTH_DeoR"/>
    <property type="match status" value="1"/>
</dbReference>
<dbReference type="PROSITE" id="PS51000">
    <property type="entry name" value="HTH_DEOR_2"/>
    <property type="match status" value="1"/>
</dbReference>
<organism evidence="5 6">
    <name type="scientific">Mannheimia bovis</name>
    <dbReference type="NCBI Taxonomy" id="2770636"/>
    <lineage>
        <taxon>Bacteria</taxon>
        <taxon>Pseudomonadati</taxon>
        <taxon>Pseudomonadota</taxon>
        <taxon>Gammaproteobacteria</taxon>
        <taxon>Pasteurellales</taxon>
        <taxon>Pasteurellaceae</taxon>
        <taxon>Mannheimia</taxon>
    </lineage>
</organism>
<dbReference type="InterPro" id="IPR018356">
    <property type="entry name" value="Tscrpt_reg_HTH_DeoR_CS"/>
</dbReference>
<protein>
    <submittedName>
        <fullName evidence="5">DeoR/GlpR transcriptional regulator</fullName>
    </submittedName>
</protein>
<dbReference type="InterPro" id="IPR036390">
    <property type="entry name" value="WH_DNA-bd_sf"/>
</dbReference>
<accession>A0A7H1C3G5</accession>
<dbReference type="RefSeq" id="WP_188157088.1">
    <property type="nucleotide sequence ID" value="NZ_CP061280.1"/>
</dbReference>
<dbReference type="Gene3D" id="1.10.10.10">
    <property type="entry name" value="Winged helix-like DNA-binding domain superfamily/Winged helix DNA-binding domain"/>
    <property type="match status" value="1"/>
</dbReference>
<keyword evidence="2" id="KW-0238">DNA-binding</keyword>
<dbReference type="PANTHER" id="PTHR30363:SF58">
    <property type="entry name" value="REGULATORY PROTEIN, DEOR FAMILY"/>
    <property type="match status" value="1"/>
</dbReference>
<reference evidence="5 6" key="1">
    <citation type="submission" date="2020-09" db="EMBL/GenBank/DDBJ databases">
        <title>Mannheimia bovis sp.nov., isolated from a cow.</title>
        <authorList>
            <person name="Li F."/>
        </authorList>
    </citation>
    <scope>NUCLEOTIDE SEQUENCE [LARGE SCALE GENOMIC DNA]</scope>
    <source>
        <strain evidence="5 6">ZY190616</strain>
    </source>
</reference>
<dbReference type="PANTHER" id="PTHR30363">
    <property type="entry name" value="HTH-TYPE TRANSCRIPTIONAL REGULATOR SRLR-RELATED"/>
    <property type="match status" value="1"/>
</dbReference>
<dbReference type="InterPro" id="IPR014036">
    <property type="entry name" value="DeoR-like_C"/>
</dbReference>
<dbReference type="SUPFAM" id="SSF46785">
    <property type="entry name" value="Winged helix' DNA-binding domain"/>
    <property type="match status" value="1"/>
</dbReference>
<dbReference type="PRINTS" id="PR00037">
    <property type="entry name" value="HTHLACR"/>
</dbReference>
<dbReference type="KEGG" id="mbos:ICJ55_01830"/>
<dbReference type="InterPro" id="IPR050313">
    <property type="entry name" value="Carb_Metab_HTH_regulators"/>
</dbReference>